<keyword evidence="1" id="KW-0547">Nucleotide-binding</keyword>
<sequence length="308" mass="34944">MPIAEKECAVTYKVLLVGDRSVGKTALLRSLSSQKFKEKSLPTVGPDFINRIFEVDGALVRLQIWDSPGHERLRSMTRQQYSGIHGLALVYDVTDELSFESLGYWIRSLNLDTDHKKVNYKPTPVILIGNKTDLISGKLVSSSRAEQFAEKELLFGLYETSAKTGDNVLAAFHKLAYHITELQNPMFCSLEVAYHITELQNPMFMTSYHPFLIRRTSKILSKQTKTCDPPKRFSKSTKKTKEDKPKRSNSPPHKSKSIDTQNKLNNKPATHQTAQINQTNGSATTKCDRPRAQRSCLFFACFRPKKDE</sequence>
<keyword evidence="2" id="KW-0342">GTP-binding</keyword>
<feature type="compositionally biased region" description="Polar residues" evidence="3">
    <location>
        <begin position="248"/>
        <end position="285"/>
    </location>
</feature>
<dbReference type="SMART" id="SM00174">
    <property type="entry name" value="RHO"/>
    <property type="match status" value="1"/>
</dbReference>
<accession>A0AAD8F8P1</accession>
<dbReference type="SMART" id="SM00173">
    <property type="entry name" value="RAS"/>
    <property type="match status" value="1"/>
</dbReference>
<evidence type="ECO:0000256" key="3">
    <source>
        <dbReference type="SAM" id="MobiDB-lite"/>
    </source>
</evidence>
<dbReference type="PROSITE" id="PS51419">
    <property type="entry name" value="RAB"/>
    <property type="match status" value="1"/>
</dbReference>
<evidence type="ECO:0000256" key="2">
    <source>
        <dbReference type="ARBA" id="ARBA00023134"/>
    </source>
</evidence>
<dbReference type="InterPro" id="IPR005225">
    <property type="entry name" value="Small_GTP-bd"/>
</dbReference>
<dbReference type="SMART" id="SM00176">
    <property type="entry name" value="RAN"/>
    <property type="match status" value="1"/>
</dbReference>
<comment type="caution">
    <text evidence="4">The sequence shown here is derived from an EMBL/GenBank/DDBJ whole genome shotgun (WGS) entry which is preliminary data.</text>
</comment>
<reference evidence="4" key="2">
    <citation type="submission" date="2023-04" db="EMBL/GenBank/DDBJ databases">
        <authorList>
            <person name="Bu L."/>
            <person name="Lu L."/>
            <person name="Laidemitt M.R."/>
            <person name="Zhang S.M."/>
            <person name="Mutuku M."/>
            <person name="Mkoji G."/>
            <person name="Steinauer M."/>
            <person name="Loker E.S."/>
        </authorList>
    </citation>
    <scope>NUCLEOTIDE SEQUENCE</scope>
    <source>
        <strain evidence="4">KasaAsao</strain>
        <tissue evidence="4">Whole Snail</tissue>
    </source>
</reference>
<dbReference type="PANTHER" id="PTHR47977">
    <property type="entry name" value="RAS-RELATED PROTEIN RAB"/>
    <property type="match status" value="1"/>
</dbReference>
<evidence type="ECO:0000256" key="1">
    <source>
        <dbReference type="ARBA" id="ARBA00022741"/>
    </source>
</evidence>
<evidence type="ECO:0000313" key="5">
    <source>
        <dbReference type="Proteomes" id="UP001233172"/>
    </source>
</evidence>
<dbReference type="FunFam" id="3.40.50.300:FF:001447">
    <property type="entry name" value="Ras-related protein Rab-1B"/>
    <property type="match status" value="1"/>
</dbReference>
<dbReference type="PROSITE" id="PS51421">
    <property type="entry name" value="RAS"/>
    <property type="match status" value="1"/>
</dbReference>
<name>A0AAD8F8P1_BIOPF</name>
<dbReference type="CDD" id="cd00154">
    <property type="entry name" value="Rab"/>
    <property type="match status" value="1"/>
</dbReference>
<protein>
    <submittedName>
        <fullName evidence="4">Ras-related protein Rab-1A</fullName>
    </submittedName>
</protein>
<reference evidence="4" key="1">
    <citation type="journal article" date="2023" name="PLoS Negl. Trop. Dis.">
        <title>A genome sequence for Biomphalaria pfeifferi, the major vector snail for the human-infecting parasite Schistosoma mansoni.</title>
        <authorList>
            <person name="Bu L."/>
            <person name="Lu L."/>
            <person name="Laidemitt M.R."/>
            <person name="Zhang S.M."/>
            <person name="Mutuku M."/>
            <person name="Mkoji G."/>
            <person name="Steinauer M."/>
            <person name="Loker E.S."/>
        </authorList>
    </citation>
    <scope>NUCLEOTIDE SEQUENCE</scope>
    <source>
        <strain evidence="4">KasaAsao</strain>
    </source>
</reference>
<keyword evidence="5" id="KW-1185">Reference proteome</keyword>
<organism evidence="4 5">
    <name type="scientific">Biomphalaria pfeifferi</name>
    <name type="common">Bloodfluke planorb</name>
    <name type="synonym">Freshwater snail</name>
    <dbReference type="NCBI Taxonomy" id="112525"/>
    <lineage>
        <taxon>Eukaryota</taxon>
        <taxon>Metazoa</taxon>
        <taxon>Spiralia</taxon>
        <taxon>Lophotrochozoa</taxon>
        <taxon>Mollusca</taxon>
        <taxon>Gastropoda</taxon>
        <taxon>Heterobranchia</taxon>
        <taxon>Euthyneura</taxon>
        <taxon>Panpulmonata</taxon>
        <taxon>Hygrophila</taxon>
        <taxon>Lymnaeoidea</taxon>
        <taxon>Planorbidae</taxon>
        <taxon>Biomphalaria</taxon>
    </lineage>
</organism>
<dbReference type="InterPro" id="IPR001806">
    <property type="entry name" value="Small_GTPase"/>
</dbReference>
<proteinExistence type="predicted"/>
<dbReference type="GO" id="GO:0003924">
    <property type="term" value="F:GTPase activity"/>
    <property type="evidence" value="ECO:0007669"/>
    <property type="project" value="InterPro"/>
</dbReference>
<dbReference type="InterPro" id="IPR050227">
    <property type="entry name" value="Rab"/>
</dbReference>
<dbReference type="NCBIfam" id="TIGR00231">
    <property type="entry name" value="small_GTP"/>
    <property type="match status" value="1"/>
</dbReference>
<dbReference type="SUPFAM" id="SSF52540">
    <property type="entry name" value="P-loop containing nucleoside triphosphate hydrolases"/>
    <property type="match status" value="1"/>
</dbReference>
<evidence type="ECO:0000313" key="4">
    <source>
        <dbReference type="EMBL" id="KAK0055772.1"/>
    </source>
</evidence>
<gene>
    <name evidence="4" type="ORF">Bpfe_014838</name>
</gene>
<dbReference type="Gene3D" id="3.40.50.300">
    <property type="entry name" value="P-loop containing nucleotide triphosphate hydrolases"/>
    <property type="match status" value="1"/>
</dbReference>
<dbReference type="PRINTS" id="PR00449">
    <property type="entry name" value="RASTRNSFRMNG"/>
</dbReference>
<dbReference type="Proteomes" id="UP001233172">
    <property type="component" value="Unassembled WGS sequence"/>
</dbReference>
<dbReference type="AlphaFoldDB" id="A0AAD8F8P1"/>
<dbReference type="EMBL" id="JASAOG010000067">
    <property type="protein sequence ID" value="KAK0055772.1"/>
    <property type="molecule type" value="Genomic_DNA"/>
</dbReference>
<dbReference type="GO" id="GO:0005525">
    <property type="term" value="F:GTP binding"/>
    <property type="evidence" value="ECO:0007669"/>
    <property type="project" value="UniProtKB-KW"/>
</dbReference>
<dbReference type="SMART" id="SM00175">
    <property type="entry name" value="RAB"/>
    <property type="match status" value="1"/>
</dbReference>
<dbReference type="Pfam" id="PF00071">
    <property type="entry name" value="Ras"/>
    <property type="match status" value="1"/>
</dbReference>
<feature type="region of interest" description="Disordered" evidence="3">
    <location>
        <begin position="222"/>
        <end position="288"/>
    </location>
</feature>
<dbReference type="InterPro" id="IPR027417">
    <property type="entry name" value="P-loop_NTPase"/>
</dbReference>